<feature type="region of interest" description="Disordered" evidence="1">
    <location>
        <begin position="16"/>
        <end position="35"/>
    </location>
</feature>
<keyword evidence="3" id="KW-1185">Reference proteome</keyword>
<feature type="non-terminal residue" evidence="2">
    <location>
        <position position="51"/>
    </location>
</feature>
<dbReference type="AlphaFoldDB" id="A0A4R5XG01"/>
<gene>
    <name evidence="2" type="ORF">BD410DRAFT_780632</name>
</gene>
<protein>
    <submittedName>
        <fullName evidence="2">Uncharacterized protein</fullName>
    </submittedName>
</protein>
<dbReference type="VEuPathDB" id="FungiDB:BD410DRAFT_780632"/>
<proteinExistence type="predicted"/>
<reference evidence="2 3" key="1">
    <citation type="submission" date="2018-06" db="EMBL/GenBank/DDBJ databases">
        <title>A transcriptomic atlas of mushroom development highlights an independent origin of complex multicellularity.</title>
        <authorList>
            <consortium name="DOE Joint Genome Institute"/>
            <person name="Krizsan K."/>
            <person name="Almasi E."/>
            <person name="Merenyi Z."/>
            <person name="Sahu N."/>
            <person name="Viragh M."/>
            <person name="Koszo T."/>
            <person name="Mondo S."/>
            <person name="Kiss B."/>
            <person name="Balint B."/>
            <person name="Kues U."/>
            <person name="Barry K."/>
            <person name="Hegedus J.C."/>
            <person name="Henrissat B."/>
            <person name="Johnson J."/>
            <person name="Lipzen A."/>
            <person name="Ohm R."/>
            <person name="Nagy I."/>
            <person name="Pangilinan J."/>
            <person name="Yan J."/>
            <person name="Xiong Y."/>
            <person name="Grigoriev I.V."/>
            <person name="Hibbett D.S."/>
            <person name="Nagy L.G."/>
        </authorList>
    </citation>
    <scope>NUCLEOTIDE SEQUENCE [LARGE SCALE GENOMIC DNA]</scope>
    <source>
        <strain evidence="2 3">SZMC22713</strain>
    </source>
</reference>
<evidence type="ECO:0000313" key="2">
    <source>
        <dbReference type="EMBL" id="TDL30094.1"/>
    </source>
</evidence>
<sequence length="51" mass="5783">MFVVSTHAKISQRSQSVRGYSAIHQGPSPSSSHVQYSHCWQPTRLFKLLEP</sequence>
<organism evidence="2 3">
    <name type="scientific">Rickenella mellea</name>
    <dbReference type="NCBI Taxonomy" id="50990"/>
    <lineage>
        <taxon>Eukaryota</taxon>
        <taxon>Fungi</taxon>
        <taxon>Dikarya</taxon>
        <taxon>Basidiomycota</taxon>
        <taxon>Agaricomycotina</taxon>
        <taxon>Agaricomycetes</taxon>
        <taxon>Hymenochaetales</taxon>
        <taxon>Rickenellaceae</taxon>
        <taxon>Rickenella</taxon>
    </lineage>
</organism>
<accession>A0A4R5XG01</accession>
<evidence type="ECO:0000256" key="1">
    <source>
        <dbReference type="SAM" id="MobiDB-lite"/>
    </source>
</evidence>
<dbReference type="Proteomes" id="UP000294933">
    <property type="component" value="Unassembled WGS sequence"/>
</dbReference>
<evidence type="ECO:0000313" key="3">
    <source>
        <dbReference type="Proteomes" id="UP000294933"/>
    </source>
</evidence>
<name>A0A4R5XG01_9AGAM</name>
<dbReference type="EMBL" id="ML170156">
    <property type="protein sequence ID" value="TDL30094.1"/>
    <property type="molecule type" value="Genomic_DNA"/>
</dbReference>